<dbReference type="NCBIfam" id="TIGR03723">
    <property type="entry name" value="T6A_TsaD_YgjD"/>
    <property type="match status" value="1"/>
</dbReference>
<evidence type="ECO:0000259" key="8">
    <source>
        <dbReference type="Pfam" id="PF00814"/>
    </source>
</evidence>
<dbReference type="FunCoup" id="E1ZLH0">
    <property type="interactions" value="1889"/>
</dbReference>
<dbReference type="InterPro" id="IPR022450">
    <property type="entry name" value="TsaD"/>
</dbReference>
<dbReference type="eggNOG" id="KOG2707">
    <property type="taxonomic scope" value="Eukaryota"/>
</dbReference>
<protein>
    <recommendedName>
        <fullName evidence="1">N(6)-L-threonylcarbamoyladenine synthase</fullName>
        <ecNumber evidence="1">2.3.1.234</ecNumber>
    </recommendedName>
</protein>
<evidence type="ECO:0000313" key="9">
    <source>
        <dbReference type="EMBL" id="EFN53265.1"/>
    </source>
</evidence>
<evidence type="ECO:0000256" key="4">
    <source>
        <dbReference type="ARBA" id="ARBA00022723"/>
    </source>
</evidence>
<evidence type="ECO:0000256" key="5">
    <source>
        <dbReference type="ARBA" id="ARBA00023315"/>
    </source>
</evidence>
<dbReference type="EMBL" id="GL433852">
    <property type="protein sequence ID" value="EFN53265.1"/>
    <property type="molecule type" value="Genomic_DNA"/>
</dbReference>
<keyword evidence="3" id="KW-0819">tRNA processing</keyword>
<feature type="region of interest" description="Disordered" evidence="7">
    <location>
        <begin position="337"/>
        <end position="359"/>
    </location>
</feature>
<dbReference type="Proteomes" id="UP000008141">
    <property type="component" value="Unassembled WGS sequence"/>
</dbReference>
<dbReference type="InterPro" id="IPR017861">
    <property type="entry name" value="KAE1/TsaD"/>
</dbReference>
<comment type="catalytic activity">
    <reaction evidence="6">
        <text>L-threonylcarbamoyladenylate + adenosine(37) in tRNA = N(6)-L-threonylcarbamoyladenosine(37) in tRNA + AMP + H(+)</text>
        <dbReference type="Rhea" id="RHEA:37059"/>
        <dbReference type="Rhea" id="RHEA-COMP:10162"/>
        <dbReference type="Rhea" id="RHEA-COMP:10163"/>
        <dbReference type="ChEBI" id="CHEBI:15378"/>
        <dbReference type="ChEBI" id="CHEBI:73682"/>
        <dbReference type="ChEBI" id="CHEBI:74411"/>
        <dbReference type="ChEBI" id="CHEBI:74418"/>
        <dbReference type="ChEBI" id="CHEBI:456215"/>
        <dbReference type="EC" id="2.3.1.234"/>
    </reaction>
</comment>
<evidence type="ECO:0000313" key="10">
    <source>
        <dbReference type="Proteomes" id="UP000008141"/>
    </source>
</evidence>
<feature type="domain" description="Gcp-like" evidence="8">
    <location>
        <begin position="23"/>
        <end position="325"/>
    </location>
</feature>
<dbReference type="FunFam" id="3.30.420.40:FF:000133">
    <property type="entry name" value="Probable tRNA N6-adenosine threonylcarbamoyltransferase, mitochondrial"/>
    <property type="match status" value="1"/>
</dbReference>
<dbReference type="GO" id="GO:0046872">
    <property type="term" value="F:metal ion binding"/>
    <property type="evidence" value="ECO:0007669"/>
    <property type="project" value="UniProtKB-KW"/>
</dbReference>
<dbReference type="RefSeq" id="XP_005845367.1">
    <property type="nucleotide sequence ID" value="XM_005845305.1"/>
</dbReference>
<dbReference type="OMA" id="NAAMIGC"/>
<evidence type="ECO:0000256" key="7">
    <source>
        <dbReference type="SAM" id="MobiDB-lite"/>
    </source>
</evidence>
<dbReference type="SUPFAM" id="SSF53067">
    <property type="entry name" value="Actin-like ATPase domain"/>
    <property type="match status" value="1"/>
</dbReference>
<dbReference type="EC" id="2.3.1.234" evidence="1"/>
<sequence length="359" mass="37434">LVLGIESSCDDTGVAVVSTSGRVLGESLATQADIHAAWGGVVPKLAQEAHEAAIDGCVEAALASAGVTPDQLDAVAVTIGPGLSLCLRVGVLKARQLAAAHQLPLIPVHHMEAHALTAAASAASPAATPDLVEFPFLCLLISGGHNLLLLVEGIGQYTQLGTTLDDALGEAYDKVARLLGLDLRPSGGAALEAFAAGGDPRALPLSVPMQRRPTCDFSYAGLKTAVRLAIEEQAPEATEGNRQVRADIAASFQRVAVQHLEERCRRGVQWAQESHPQVRHLVVAGGVASNRYIRGRLAAVAQAAGLRLVCPPPRLCTDNGVMVAWAGVERLQLGLAEAPPASGEPGEGEWVDLRPRWPL</sequence>
<dbReference type="PANTHER" id="PTHR11735">
    <property type="entry name" value="TRNA N6-ADENOSINE THREONYLCARBAMOYLTRANSFERASE"/>
    <property type="match status" value="1"/>
</dbReference>
<dbReference type="InterPro" id="IPR043129">
    <property type="entry name" value="ATPase_NBD"/>
</dbReference>
<dbReference type="Pfam" id="PF00814">
    <property type="entry name" value="TsaD"/>
    <property type="match status" value="1"/>
</dbReference>
<evidence type="ECO:0000256" key="6">
    <source>
        <dbReference type="ARBA" id="ARBA00048117"/>
    </source>
</evidence>
<proteinExistence type="inferred from homology"/>
<dbReference type="PRINTS" id="PR00789">
    <property type="entry name" value="OSIALOPTASE"/>
</dbReference>
<dbReference type="Gene3D" id="3.30.420.40">
    <property type="match status" value="2"/>
</dbReference>
<gene>
    <name evidence="9" type="ORF">CHLNCDRAFT_8322</name>
</gene>
<reference evidence="9 10" key="1">
    <citation type="journal article" date="2010" name="Plant Cell">
        <title>The Chlorella variabilis NC64A genome reveals adaptation to photosymbiosis, coevolution with viruses, and cryptic sex.</title>
        <authorList>
            <person name="Blanc G."/>
            <person name="Duncan G."/>
            <person name="Agarkova I."/>
            <person name="Borodovsky M."/>
            <person name="Gurnon J."/>
            <person name="Kuo A."/>
            <person name="Lindquist E."/>
            <person name="Lucas S."/>
            <person name="Pangilinan J."/>
            <person name="Polle J."/>
            <person name="Salamov A."/>
            <person name="Terry A."/>
            <person name="Yamada T."/>
            <person name="Dunigan D.D."/>
            <person name="Grigoriev I.V."/>
            <person name="Claverie J.M."/>
            <person name="Van Etten J.L."/>
        </authorList>
    </citation>
    <scope>NUCLEOTIDE SEQUENCE [LARGE SCALE GENOMIC DNA]</scope>
    <source>
        <strain evidence="9 10">NC64A</strain>
    </source>
</reference>
<accession>E1ZLH0</accession>
<feature type="non-terminal residue" evidence="9">
    <location>
        <position position="359"/>
    </location>
</feature>
<dbReference type="GO" id="GO:0061711">
    <property type="term" value="F:tRNA N(6)-L-threonylcarbamoyladenine synthase activity"/>
    <property type="evidence" value="ECO:0007669"/>
    <property type="project" value="UniProtKB-EC"/>
</dbReference>
<organism evidence="10">
    <name type="scientific">Chlorella variabilis</name>
    <name type="common">Green alga</name>
    <dbReference type="NCBI Taxonomy" id="554065"/>
    <lineage>
        <taxon>Eukaryota</taxon>
        <taxon>Viridiplantae</taxon>
        <taxon>Chlorophyta</taxon>
        <taxon>core chlorophytes</taxon>
        <taxon>Trebouxiophyceae</taxon>
        <taxon>Chlorellales</taxon>
        <taxon>Chlorellaceae</taxon>
        <taxon>Chlorella clade</taxon>
        <taxon>Chlorella</taxon>
    </lineage>
</organism>
<keyword evidence="4" id="KW-0479">Metal-binding</keyword>
<dbReference type="STRING" id="554065.E1ZLH0"/>
<dbReference type="OrthoDB" id="10259622at2759"/>
<keyword evidence="5" id="KW-0012">Acyltransferase</keyword>
<dbReference type="GeneID" id="17352817"/>
<dbReference type="NCBIfam" id="TIGR00329">
    <property type="entry name" value="gcp_kae1"/>
    <property type="match status" value="1"/>
</dbReference>
<dbReference type="CDD" id="cd24134">
    <property type="entry name" value="ASKHA_NBD_OSGEPL1_QRI7_euk"/>
    <property type="match status" value="1"/>
</dbReference>
<keyword evidence="10" id="KW-1185">Reference proteome</keyword>
<dbReference type="KEGG" id="cvr:CHLNCDRAFT_8322"/>
<dbReference type="InterPro" id="IPR000905">
    <property type="entry name" value="Gcp-like_dom"/>
</dbReference>
<evidence type="ECO:0000256" key="2">
    <source>
        <dbReference type="ARBA" id="ARBA00022679"/>
    </source>
</evidence>
<dbReference type="GO" id="GO:0002949">
    <property type="term" value="P:tRNA threonylcarbamoyladenosine modification"/>
    <property type="evidence" value="ECO:0007669"/>
    <property type="project" value="InterPro"/>
</dbReference>
<dbReference type="InParanoid" id="E1ZLH0"/>
<keyword evidence="2" id="KW-0808">Transferase</keyword>
<dbReference type="HAMAP" id="MF_01445">
    <property type="entry name" value="TsaD"/>
    <property type="match status" value="1"/>
</dbReference>
<dbReference type="GO" id="GO:0005739">
    <property type="term" value="C:mitochondrion"/>
    <property type="evidence" value="ECO:0007669"/>
    <property type="project" value="TreeGrafter"/>
</dbReference>
<dbReference type="FunFam" id="3.30.420.40:FF:000012">
    <property type="entry name" value="tRNA N6-adenosine threonylcarbamoyltransferase"/>
    <property type="match status" value="1"/>
</dbReference>
<evidence type="ECO:0000256" key="3">
    <source>
        <dbReference type="ARBA" id="ARBA00022694"/>
    </source>
</evidence>
<evidence type="ECO:0000256" key="1">
    <source>
        <dbReference type="ARBA" id="ARBA00012156"/>
    </source>
</evidence>
<dbReference type="PANTHER" id="PTHR11735:SF6">
    <property type="entry name" value="TRNA N6-ADENOSINE THREONYLCARBAMOYLTRANSFERASE, MITOCHONDRIAL"/>
    <property type="match status" value="1"/>
</dbReference>
<name>E1ZLH0_CHLVA</name>
<feature type="non-terminal residue" evidence="9">
    <location>
        <position position="1"/>
    </location>
</feature>
<dbReference type="AlphaFoldDB" id="E1ZLH0"/>